<protein>
    <submittedName>
        <fullName evidence="11">Chitinase-like protein Idgf2</fullName>
    </submittedName>
</protein>
<dbReference type="FunFam" id="3.20.20.80:FF:000071">
    <property type="entry name" value="Imaginal disc growth factor"/>
    <property type="match status" value="1"/>
</dbReference>
<evidence type="ECO:0000313" key="11">
    <source>
        <dbReference type="RefSeq" id="XP_034114262.1"/>
    </source>
</evidence>
<dbReference type="GO" id="GO:0008061">
    <property type="term" value="F:chitin binding"/>
    <property type="evidence" value="ECO:0007669"/>
    <property type="project" value="InterPro"/>
</dbReference>
<dbReference type="GO" id="GO:0004568">
    <property type="term" value="F:chitinase activity"/>
    <property type="evidence" value="ECO:0007669"/>
    <property type="project" value="TreeGrafter"/>
</dbReference>
<dbReference type="PANTHER" id="PTHR11177">
    <property type="entry name" value="CHITINASE"/>
    <property type="match status" value="1"/>
</dbReference>
<keyword evidence="4" id="KW-0964">Secreted</keyword>
<sequence>MKQIVLFLAIAGLYVAATNAEHKVVCYYDFASDLREGVGRLTTKQLEAALPYCSHLVYGYMIMYGDNYQVHSYGEVDEVDIRQQYFAEIKSFKQKYPELKVLLSVGGDRDIDVGYPRKYIELLEATQEKQKKFIESAHWLVEYYGFDGLDLAYQFPRNKPRKIHGVVGSFVKSFKKIFTGNEVVDPDADKHKQQFTRLVSDLHDKLHHDGYLLSLTVLPNVNSTWYFDIPKLNKLVDFVNLGTFDFYTPERNPEEADYSAPLFYDNSEDRLPHNNVKFQTEYWNNQGFPAKKLNVGIPTHGNVWQLTDDSGNTGIPIVHHTAGPAPPSPLTNKHGLLSAPEICKLLTLPGIDVKMDKEAHITHSTLGHYGYLPAEGKSRGLWVGYDDIDTVTKKAEFALVYAGGVALFHLGHDDYLGVCAKVSYPILRSINQTFQDTINVKLI</sequence>
<feature type="domain" description="GH18" evidence="9">
    <location>
        <begin position="22"/>
        <end position="437"/>
    </location>
</feature>
<evidence type="ECO:0000313" key="10">
    <source>
        <dbReference type="Proteomes" id="UP000515160"/>
    </source>
</evidence>
<dbReference type="SMART" id="SM00636">
    <property type="entry name" value="Glyco_18"/>
    <property type="match status" value="1"/>
</dbReference>
<feature type="signal peptide" evidence="8">
    <location>
        <begin position="1"/>
        <end position="20"/>
    </location>
</feature>
<dbReference type="Pfam" id="PF00704">
    <property type="entry name" value="Glyco_hydro_18"/>
    <property type="match status" value="1"/>
</dbReference>
<dbReference type="GO" id="GO:0005975">
    <property type="term" value="P:carbohydrate metabolic process"/>
    <property type="evidence" value="ECO:0007669"/>
    <property type="project" value="InterPro"/>
</dbReference>
<comment type="subcellular location">
    <subcellularLocation>
        <location evidence="1">Secreted</location>
    </subcellularLocation>
</comment>
<evidence type="ECO:0000256" key="7">
    <source>
        <dbReference type="ARBA" id="ARBA00023180"/>
    </source>
</evidence>
<dbReference type="InterPro" id="IPR001223">
    <property type="entry name" value="Glyco_hydro18_cat"/>
</dbReference>
<dbReference type="GeneID" id="117574512"/>
<keyword evidence="5 8" id="KW-0732">Signal</keyword>
<evidence type="ECO:0000259" key="9">
    <source>
        <dbReference type="PROSITE" id="PS51910"/>
    </source>
</evidence>
<dbReference type="PANTHER" id="PTHR11177:SF235">
    <property type="entry name" value="CHITINASE-LIKE PROTEIN IDGF1-RELATED"/>
    <property type="match status" value="1"/>
</dbReference>
<dbReference type="Gene3D" id="3.20.20.80">
    <property type="entry name" value="Glycosidases"/>
    <property type="match status" value="1"/>
</dbReference>
<organism evidence="10 11">
    <name type="scientific">Drosophila albomicans</name>
    <name type="common">Fruit fly</name>
    <dbReference type="NCBI Taxonomy" id="7291"/>
    <lineage>
        <taxon>Eukaryota</taxon>
        <taxon>Metazoa</taxon>
        <taxon>Ecdysozoa</taxon>
        <taxon>Arthropoda</taxon>
        <taxon>Hexapoda</taxon>
        <taxon>Insecta</taxon>
        <taxon>Pterygota</taxon>
        <taxon>Neoptera</taxon>
        <taxon>Endopterygota</taxon>
        <taxon>Diptera</taxon>
        <taxon>Brachycera</taxon>
        <taxon>Muscomorpha</taxon>
        <taxon>Ephydroidea</taxon>
        <taxon>Drosophilidae</taxon>
        <taxon>Drosophila</taxon>
    </lineage>
</organism>
<feature type="chain" id="PRO_5027739880" evidence="8">
    <location>
        <begin position="21"/>
        <end position="443"/>
    </location>
</feature>
<comment type="similarity">
    <text evidence="2">Belongs to the glycosyl hydrolase 18 family. IDGF subfamily.</text>
</comment>
<dbReference type="SUPFAM" id="SSF54556">
    <property type="entry name" value="Chitinase insertion domain"/>
    <property type="match status" value="1"/>
</dbReference>
<dbReference type="GO" id="GO:0006032">
    <property type="term" value="P:chitin catabolic process"/>
    <property type="evidence" value="ECO:0007669"/>
    <property type="project" value="TreeGrafter"/>
</dbReference>
<dbReference type="RefSeq" id="XP_034114262.1">
    <property type="nucleotide sequence ID" value="XM_034258371.2"/>
</dbReference>
<dbReference type="Gene3D" id="3.10.50.10">
    <property type="match status" value="1"/>
</dbReference>
<dbReference type="OrthoDB" id="76388at2759"/>
<evidence type="ECO:0000256" key="3">
    <source>
        <dbReference type="ARBA" id="ARBA00022473"/>
    </source>
</evidence>
<dbReference type="PROSITE" id="PS51910">
    <property type="entry name" value="GH18_2"/>
    <property type="match status" value="1"/>
</dbReference>
<keyword evidence="7" id="KW-0325">Glycoprotein</keyword>
<dbReference type="Proteomes" id="UP000515160">
    <property type="component" value="Chromosome 2R"/>
</dbReference>
<evidence type="ECO:0000256" key="8">
    <source>
        <dbReference type="SAM" id="SignalP"/>
    </source>
</evidence>
<keyword evidence="3" id="KW-0217">Developmental protein</keyword>
<dbReference type="InterPro" id="IPR017853">
    <property type="entry name" value="GH"/>
</dbReference>
<proteinExistence type="inferred from homology"/>
<dbReference type="InterPro" id="IPR011583">
    <property type="entry name" value="Chitinase_II/V-like_cat"/>
</dbReference>
<evidence type="ECO:0000256" key="4">
    <source>
        <dbReference type="ARBA" id="ARBA00022525"/>
    </source>
</evidence>
<keyword evidence="10" id="KW-1185">Reference proteome</keyword>
<gene>
    <name evidence="11" type="primary">LOC117574512</name>
</gene>
<evidence type="ECO:0000256" key="2">
    <source>
        <dbReference type="ARBA" id="ARBA00006606"/>
    </source>
</evidence>
<accession>A0A6P8ZCD1</accession>
<dbReference type="SUPFAM" id="SSF51445">
    <property type="entry name" value="(Trans)glycosidases"/>
    <property type="match status" value="1"/>
</dbReference>
<dbReference type="AlphaFoldDB" id="A0A6P8ZCD1"/>
<reference evidence="11" key="1">
    <citation type="submission" date="2025-08" db="UniProtKB">
        <authorList>
            <consortium name="RefSeq"/>
        </authorList>
    </citation>
    <scope>IDENTIFICATION</scope>
    <source>
        <strain evidence="11">15112-1751.03</strain>
        <tissue evidence="11">Whole Adult</tissue>
    </source>
</reference>
<evidence type="ECO:0000256" key="6">
    <source>
        <dbReference type="ARBA" id="ARBA00023157"/>
    </source>
</evidence>
<dbReference type="GO" id="GO:0005576">
    <property type="term" value="C:extracellular region"/>
    <property type="evidence" value="ECO:0007669"/>
    <property type="project" value="UniProtKB-SubCell"/>
</dbReference>
<keyword evidence="6" id="KW-1015">Disulfide bond</keyword>
<dbReference type="InterPro" id="IPR050314">
    <property type="entry name" value="Glycosyl_Hydrlase_18"/>
</dbReference>
<evidence type="ECO:0000256" key="5">
    <source>
        <dbReference type="ARBA" id="ARBA00022729"/>
    </source>
</evidence>
<dbReference type="InterPro" id="IPR029070">
    <property type="entry name" value="Chitinase_insertion_sf"/>
</dbReference>
<evidence type="ECO:0000256" key="1">
    <source>
        <dbReference type="ARBA" id="ARBA00004613"/>
    </source>
</evidence>
<name>A0A6P8ZCD1_DROAB</name>